<dbReference type="OrthoDB" id="294052at2759"/>
<dbReference type="GO" id="GO:0016197">
    <property type="term" value="P:endosomal transport"/>
    <property type="evidence" value="ECO:0007669"/>
    <property type="project" value="TreeGrafter"/>
</dbReference>
<evidence type="ECO:0000313" key="3">
    <source>
        <dbReference type="EMBL" id="VDN21980.1"/>
    </source>
</evidence>
<evidence type="ECO:0000313" key="4">
    <source>
        <dbReference type="Proteomes" id="UP000271098"/>
    </source>
</evidence>
<evidence type="ECO:0000259" key="2">
    <source>
        <dbReference type="Pfam" id="PF09758"/>
    </source>
</evidence>
<dbReference type="Pfam" id="PF09758">
    <property type="entry name" value="FPL"/>
    <property type="match status" value="1"/>
</dbReference>
<dbReference type="WBParaSite" id="GPUH_0001330001-mRNA-1">
    <property type="protein sequence ID" value="GPUH_0001330001-mRNA-1"/>
    <property type="gene ID" value="GPUH_0001330001"/>
</dbReference>
<sequence length="121" mass="14182">MKSVFFRYLHSVLVKNEQVTENNRKLLVECLRAIAEILIWGDQNDSTVFDFFLERQMLSYFLSIMKQNCGSYVCVQLLQTLNILFENIRHKTSLSITMSIQLSLIVSISITRKSWPITYHS</sequence>
<dbReference type="GO" id="GO:1901096">
    <property type="term" value="P:regulation of autophagosome maturation"/>
    <property type="evidence" value="ECO:0007669"/>
    <property type="project" value="TreeGrafter"/>
</dbReference>
<keyword evidence="1" id="KW-0072">Autophagy</keyword>
<dbReference type="InterPro" id="IPR019155">
    <property type="entry name" value="CLEC16A/TT9_N"/>
</dbReference>
<name>A0A183DX44_9BILA</name>
<accession>A0A183DX44</accession>
<dbReference type="PANTHER" id="PTHR21481">
    <property type="entry name" value="PROTEIN CLEC16A"/>
    <property type="match status" value="1"/>
</dbReference>
<dbReference type="EMBL" id="UYRT01080077">
    <property type="protein sequence ID" value="VDN21980.1"/>
    <property type="molecule type" value="Genomic_DNA"/>
</dbReference>
<evidence type="ECO:0000256" key="1">
    <source>
        <dbReference type="ARBA" id="ARBA00023006"/>
    </source>
</evidence>
<dbReference type="Proteomes" id="UP000271098">
    <property type="component" value="Unassembled WGS sequence"/>
</dbReference>
<evidence type="ECO:0000313" key="5">
    <source>
        <dbReference type="WBParaSite" id="GPUH_0001330001-mRNA-1"/>
    </source>
</evidence>
<dbReference type="GO" id="GO:0005770">
    <property type="term" value="C:late endosome"/>
    <property type="evidence" value="ECO:0007669"/>
    <property type="project" value="TreeGrafter"/>
</dbReference>
<dbReference type="PANTHER" id="PTHR21481:SF0">
    <property type="entry name" value="PROTEIN CLEC16A"/>
    <property type="match status" value="1"/>
</dbReference>
<gene>
    <name evidence="3" type="ORF">GPUH_LOCUS13285</name>
</gene>
<proteinExistence type="predicted"/>
<dbReference type="InterPro" id="IPR039272">
    <property type="entry name" value="CLEC16A/TT9"/>
</dbReference>
<dbReference type="GO" id="GO:0006914">
    <property type="term" value="P:autophagy"/>
    <property type="evidence" value="ECO:0007669"/>
    <property type="project" value="UniProtKB-KW"/>
</dbReference>
<keyword evidence="4" id="KW-1185">Reference proteome</keyword>
<reference evidence="3 4" key="2">
    <citation type="submission" date="2018-11" db="EMBL/GenBank/DDBJ databases">
        <authorList>
            <consortium name="Pathogen Informatics"/>
        </authorList>
    </citation>
    <scope>NUCLEOTIDE SEQUENCE [LARGE SCALE GENOMIC DNA]</scope>
</reference>
<reference evidence="5" key="1">
    <citation type="submission" date="2016-06" db="UniProtKB">
        <authorList>
            <consortium name="WormBaseParasite"/>
        </authorList>
    </citation>
    <scope>IDENTIFICATION</scope>
</reference>
<dbReference type="GO" id="GO:0007034">
    <property type="term" value="P:vacuolar transport"/>
    <property type="evidence" value="ECO:0007669"/>
    <property type="project" value="TreeGrafter"/>
</dbReference>
<feature type="domain" description="FPL" evidence="2">
    <location>
        <begin position="31"/>
        <end position="101"/>
    </location>
</feature>
<dbReference type="GO" id="GO:0005794">
    <property type="term" value="C:Golgi apparatus"/>
    <property type="evidence" value="ECO:0007669"/>
    <property type="project" value="TreeGrafter"/>
</dbReference>
<protein>
    <submittedName>
        <fullName evidence="5">FPL domain-containing protein</fullName>
    </submittedName>
</protein>
<organism evidence="5">
    <name type="scientific">Gongylonema pulchrum</name>
    <dbReference type="NCBI Taxonomy" id="637853"/>
    <lineage>
        <taxon>Eukaryota</taxon>
        <taxon>Metazoa</taxon>
        <taxon>Ecdysozoa</taxon>
        <taxon>Nematoda</taxon>
        <taxon>Chromadorea</taxon>
        <taxon>Rhabditida</taxon>
        <taxon>Spirurina</taxon>
        <taxon>Spiruromorpha</taxon>
        <taxon>Spiruroidea</taxon>
        <taxon>Gongylonematidae</taxon>
        <taxon>Gongylonema</taxon>
    </lineage>
</organism>
<dbReference type="AlphaFoldDB" id="A0A183DX44"/>